<keyword evidence="2" id="KW-1185">Reference proteome</keyword>
<evidence type="ECO:0000313" key="2">
    <source>
        <dbReference type="Proteomes" id="UP001165289"/>
    </source>
</evidence>
<dbReference type="Proteomes" id="UP001165289">
    <property type="component" value="Unassembled WGS sequence"/>
</dbReference>
<organism evidence="1 2">
    <name type="scientific">Oopsacas minuta</name>
    <dbReference type="NCBI Taxonomy" id="111878"/>
    <lineage>
        <taxon>Eukaryota</taxon>
        <taxon>Metazoa</taxon>
        <taxon>Porifera</taxon>
        <taxon>Hexactinellida</taxon>
        <taxon>Hexasterophora</taxon>
        <taxon>Lyssacinosida</taxon>
        <taxon>Leucopsacidae</taxon>
        <taxon>Oopsacas</taxon>
    </lineage>
</organism>
<dbReference type="EMBL" id="JAKMXF010000233">
    <property type="protein sequence ID" value="KAI6654071.1"/>
    <property type="molecule type" value="Genomic_DNA"/>
</dbReference>
<evidence type="ECO:0000313" key="1">
    <source>
        <dbReference type="EMBL" id="KAI6654071.1"/>
    </source>
</evidence>
<proteinExistence type="predicted"/>
<name>A0AAV7K1D4_9METZ</name>
<reference evidence="1 2" key="1">
    <citation type="journal article" date="2023" name="BMC Biol.">
        <title>The compact genome of the sponge Oopsacas minuta (Hexactinellida) is lacking key metazoan core genes.</title>
        <authorList>
            <person name="Santini S."/>
            <person name="Schenkelaars Q."/>
            <person name="Jourda C."/>
            <person name="Duchesne M."/>
            <person name="Belahbib H."/>
            <person name="Rocher C."/>
            <person name="Selva M."/>
            <person name="Riesgo A."/>
            <person name="Vervoort M."/>
            <person name="Leys S.P."/>
            <person name="Kodjabachian L."/>
            <person name="Le Bivic A."/>
            <person name="Borchiellini C."/>
            <person name="Claverie J.M."/>
            <person name="Renard E."/>
        </authorList>
    </citation>
    <scope>NUCLEOTIDE SEQUENCE [LARGE SCALE GENOMIC DNA]</scope>
    <source>
        <strain evidence="1">SPO-2</strain>
    </source>
</reference>
<sequence>MDKLKSLLLRGAPYLHKKDDDNYAMTHTAFYSRTDIIEIIRERHKNEKTLDDEDEFQHQTCLALYTICSTNCGDIARALPNVDTPVIPQKHLNEAAATGSTAVLNEILTFSPEWMSTLRMVMVTLHCIKLLKTSTLTQCSIFSIRMLTPM</sequence>
<gene>
    <name evidence="1" type="ORF">LOD99_2918</name>
</gene>
<dbReference type="AlphaFoldDB" id="A0AAV7K1D4"/>
<protein>
    <submittedName>
        <fullName evidence="1">Uncharacterized protein</fullName>
    </submittedName>
</protein>
<accession>A0AAV7K1D4</accession>
<comment type="caution">
    <text evidence="1">The sequence shown here is derived from an EMBL/GenBank/DDBJ whole genome shotgun (WGS) entry which is preliminary data.</text>
</comment>